<feature type="transmembrane region" description="Helical" evidence="11">
    <location>
        <begin position="104"/>
        <end position="128"/>
    </location>
</feature>
<dbReference type="FunFam" id="3.10.580.10:FF:000002">
    <property type="entry name" value="Magnesium/cobalt efflux protein CorC"/>
    <property type="match status" value="1"/>
</dbReference>
<dbReference type="SMART" id="SM01091">
    <property type="entry name" value="CorC_HlyC"/>
    <property type="match status" value="1"/>
</dbReference>
<dbReference type="PROSITE" id="PS51371">
    <property type="entry name" value="CBS"/>
    <property type="match status" value="2"/>
</dbReference>
<dbReference type="InterPro" id="IPR036318">
    <property type="entry name" value="FAD-bd_PCMH-like_sf"/>
</dbReference>
<comment type="caution">
    <text evidence="14">The sequence shown here is derived from an EMBL/GenBank/DDBJ whole genome shotgun (WGS) entry which is preliminary data.</text>
</comment>
<dbReference type="InterPro" id="IPR005170">
    <property type="entry name" value="Transptr-assoc_dom"/>
</dbReference>
<evidence type="ECO:0000256" key="11">
    <source>
        <dbReference type="SAM" id="Phobius"/>
    </source>
</evidence>
<keyword evidence="8 10" id="KW-0472">Membrane</keyword>
<accession>A0AAE3ZFW9</accession>
<dbReference type="InterPro" id="IPR000644">
    <property type="entry name" value="CBS_dom"/>
</dbReference>
<comment type="similarity">
    <text evidence="2">Belongs to the UPF0053 family.</text>
</comment>
<dbReference type="GO" id="GO:0050660">
    <property type="term" value="F:flavin adenine dinucleotide binding"/>
    <property type="evidence" value="ECO:0007669"/>
    <property type="project" value="InterPro"/>
</dbReference>
<dbReference type="InterPro" id="IPR046342">
    <property type="entry name" value="CBS_dom_sf"/>
</dbReference>
<dbReference type="SUPFAM" id="SSF54631">
    <property type="entry name" value="CBS-domain pair"/>
    <property type="match status" value="1"/>
</dbReference>
<evidence type="ECO:0000256" key="2">
    <source>
        <dbReference type="ARBA" id="ARBA00006337"/>
    </source>
</evidence>
<keyword evidence="6 10" id="KW-1133">Transmembrane helix</keyword>
<dbReference type="EMBL" id="JAVDXW010000001">
    <property type="protein sequence ID" value="MDR7302279.1"/>
    <property type="molecule type" value="Genomic_DNA"/>
</dbReference>
<comment type="subcellular location">
    <subcellularLocation>
        <location evidence="1">Cell membrane</location>
        <topology evidence="1">Multi-pass membrane protein</topology>
    </subcellularLocation>
</comment>
<feature type="domain" description="CNNM transmembrane" evidence="13">
    <location>
        <begin position="5"/>
        <end position="206"/>
    </location>
</feature>
<dbReference type="InterPro" id="IPR016169">
    <property type="entry name" value="FAD-bd_PCMH_sub2"/>
</dbReference>
<keyword evidence="5" id="KW-0677">Repeat</keyword>
<evidence type="ECO:0000259" key="13">
    <source>
        <dbReference type="PROSITE" id="PS51846"/>
    </source>
</evidence>
<name>A0AAE3ZFW9_9ACTN</name>
<dbReference type="CDD" id="cd04590">
    <property type="entry name" value="CBS_pair_CorC_HlyC_assoc"/>
    <property type="match status" value="1"/>
</dbReference>
<evidence type="ECO:0000313" key="14">
    <source>
        <dbReference type="EMBL" id="MDR7302279.1"/>
    </source>
</evidence>
<dbReference type="PANTHER" id="PTHR43099:SF5">
    <property type="entry name" value="HLYC_CORC FAMILY TRANSPORTER"/>
    <property type="match status" value="1"/>
</dbReference>
<evidence type="ECO:0000256" key="9">
    <source>
        <dbReference type="PROSITE-ProRule" id="PRU00703"/>
    </source>
</evidence>
<dbReference type="InterPro" id="IPR051676">
    <property type="entry name" value="UPF0053_domain"/>
</dbReference>
<evidence type="ECO:0000256" key="7">
    <source>
        <dbReference type="ARBA" id="ARBA00023122"/>
    </source>
</evidence>
<dbReference type="PANTHER" id="PTHR43099">
    <property type="entry name" value="UPF0053 PROTEIN YRKA"/>
    <property type="match status" value="1"/>
</dbReference>
<dbReference type="InterPro" id="IPR002550">
    <property type="entry name" value="CNNM"/>
</dbReference>
<evidence type="ECO:0000256" key="10">
    <source>
        <dbReference type="PROSITE-ProRule" id="PRU01193"/>
    </source>
</evidence>
<keyword evidence="4 10" id="KW-0812">Transmembrane</keyword>
<keyword evidence="3" id="KW-1003">Cell membrane</keyword>
<organism evidence="14 15">
    <name type="scientific">Haloactinomyces albus</name>
    <dbReference type="NCBI Taxonomy" id="1352928"/>
    <lineage>
        <taxon>Bacteria</taxon>
        <taxon>Bacillati</taxon>
        <taxon>Actinomycetota</taxon>
        <taxon>Actinomycetes</taxon>
        <taxon>Actinopolysporales</taxon>
        <taxon>Actinopolysporaceae</taxon>
        <taxon>Haloactinomyces</taxon>
    </lineage>
</organism>
<dbReference type="Proteomes" id="UP001180845">
    <property type="component" value="Unassembled WGS sequence"/>
</dbReference>
<protein>
    <submittedName>
        <fullName evidence="14">Hemolysin</fullName>
    </submittedName>
</protein>
<proteinExistence type="inferred from homology"/>
<dbReference type="PROSITE" id="PS51846">
    <property type="entry name" value="CNNM"/>
    <property type="match status" value="1"/>
</dbReference>
<evidence type="ECO:0000256" key="8">
    <source>
        <dbReference type="ARBA" id="ARBA00023136"/>
    </source>
</evidence>
<sequence length="440" mass="47474">MTISPVDSVAWNLALVLLFVLIGGYFASSEIALVSLREGQVRKLAERGRRGARVAHLREDSNRFLSAVQIGVTFAGFFASSYGGATLAVRLEPLLAGWGVPAGVAATLALVLVTLFVSYLSLVLGELAPKRLALQKPESVALFAAGVLDRIAIVFRPLIWLLSKSTNAVVRLLGLSPTTGQGSVSEEELRDLVRTNEQLTVEERQLVTDAFEAGDRVLSEVMIPRTEVHFLNSTMSLSDAATEVADKPHSRYPVARDSADDVVGFVHVRDLFAATHGDRGDSRAVGDLARPVTALPGSKPMLAALGRMRRGGGHLALVIDEYGGTDGIVTVEDLVEEVVGEIRDEYDPSATPPKTFGDGVVEADGLLHLSDVEEQTGITLPEGPYDTLAGFVLSRFGRTPAERDSVEALGHRFTVLEMDGRRIARLRIERLDNTAENREE</sequence>
<gene>
    <name evidence="14" type="ORF">JOF55_002460</name>
</gene>
<dbReference type="Pfam" id="PF03471">
    <property type="entry name" value="CorC_HlyC"/>
    <property type="match status" value="1"/>
</dbReference>
<evidence type="ECO:0000256" key="1">
    <source>
        <dbReference type="ARBA" id="ARBA00004651"/>
    </source>
</evidence>
<feature type="domain" description="CBS" evidence="12">
    <location>
        <begin position="222"/>
        <end position="282"/>
    </location>
</feature>
<dbReference type="Pfam" id="PF00571">
    <property type="entry name" value="CBS"/>
    <property type="match status" value="2"/>
</dbReference>
<evidence type="ECO:0000259" key="12">
    <source>
        <dbReference type="PROSITE" id="PS51371"/>
    </source>
</evidence>
<dbReference type="Pfam" id="PF01595">
    <property type="entry name" value="CNNM"/>
    <property type="match status" value="1"/>
</dbReference>
<reference evidence="14" key="1">
    <citation type="submission" date="2023-07" db="EMBL/GenBank/DDBJ databases">
        <title>Sequencing the genomes of 1000 actinobacteria strains.</title>
        <authorList>
            <person name="Klenk H.-P."/>
        </authorList>
    </citation>
    <scope>NUCLEOTIDE SEQUENCE</scope>
    <source>
        <strain evidence="14">DSM 45977</strain>
    </source>
</reference>
<dbReference type="InterPro" id="IPR044751">
    <property type="entry name" value="Ion_transp-like_CBS"/>
</dbReference>
<evidence type="ECO:0000256" key="4">
    <source>
        <dbReference type="ARBA" id="ARBA00022692"/>
    </source>
</evidence>
<dbReference type="Gene3D" id="3.10.580.10">
    <property type="entry name" value="CBS-domain"/>
    <property type="match status" value="1"/>
</dbReference>
<dbReference type="AlphaFoldDB" id="A0AAE3ZFW9"/>
<evidence type="ECO:0000313" key="15">
    <source>
        <dbReference type="Proteomes" id="UP001180845"/>
    </source>
</evidence>
<dbReference type="GO" id="GO:0005886">
    <property type="term" value="C:plasma membrane"/>
    <property type="evidence" value="ECO:0007669"/>
    <property type="project" value="UniProtKB-SubCell"/>
</dbReference>
<evidence type="ECO:0000256" key="6">
    <source>
        <dbReference type="ARBA" id="ARBA00022989"/>
    </source>
</evidence>
<keyword evidence="15" id="KW-1185">Reference proteome</keyword>
<evidence type="ECO:0000256" key="5">
    <source>
        <dbReference type="ARBA" id="ARBA00022737"/>
    </source>
</evidence>
<keyword evidence="7 9" id="KW-0129">CBS domain</keyword>
<evidence type="ECO:0000256" key="3">
    <source>
        <dbReference type="ARBA" id="ARBA00022475"/>
    </source>
</evidence>
<feature type="transmembrane region" description="Helical" evidence="11">
    <location>
        <begin position="12"/>
        <end position="34"/>
    </location>
</feature>
<dbReference type="Gene3D" id="3.30.465.10">
    <property type="match status" value="1"/>
</dbReference>
<feature type="transmembrane region" description="Helical" evidence="11">
    <location>
        <begin position="64"/>
        <end position="84"/>
    </location>
</feature>
<feature type="domain" description="CBS" evidence="12">
    <location>
        <begin position="288"/>
        <end position="345"/>
    </location>
</feature>
<dbReference type="SUPFAM" id="SSF56176">
    <property type="entry name" value="FAD-binding/transporter-associated domain-like"/>
    <property type="match status" value="1"/>
</dbReference>